<dbReference type="EMBL" id="BT081605">
    <property type="protein sequence ID" value="ACO51736.1"/>
    <property type="molecule type" value="mRNA"/>
</dbReference>
<protein>
    <submittedName>
        <fullName evidence="3">B-cell receptor-associated protein 31</fullName>
    </submittedName>
</protein>
<gene>
    <name evidence="3" type="primary">BAP31</name>
</gene>
<name>C1C426_AQUCT</name>
<dbReference type="AlphaFoldDB" id="C1C426"/>
<keyword evidence="1" id="KW-0812">Transmembrane</keyword>
<feature type="transmembrane region" description="Helical" evidence="1">
    <location>
        <begin position="6"/>
        <end position="27"/>
    </location>
</feature>
<sequence>MTFQWTAVASFLYGEIAVLLILCIPFVSPLRY</sequence>
<evidence type="ECO:0000256" key="1">
    <source>
        <dbReference type="SAM" id="Phobius"/>
    </source>
</evidence>
<dbReference type="InterPro" id="IPR040463">
    <property type="entry name" value="BAP29/BAP31_N"/>
</dbReference>
<accession>C1C426</accession>
<reference evidence="3" key="1">
    <citation type="submission" date="2009-04" db="EMBL/GenBank/DDBJ databases">
        <title>Rana catesbeiana ESTs and full-length cDNAs.</title>
        <authorList>
            <person name="Helbing C.C."/>
            <person name="Veldhoen N."/>
            <person name="Leong J."/>
            <person name="Koop B.F."/>
        </authorList>
    </citation>
    <scope>NUCLEOTIDE SEQUENCE</scope>
    <source>
        <tissue evidence="3">Mixed tissue</tissue>
    </source>
</reference>
<keyword evidence="3" id="KW-0675">Receptor</keyword>
<evidence type="ECO:0000313" key="3">
    <source>
        <dbReference type="EMBL" id="ACO51736.1"/>
    </source>
</evidence>
<feature type="domain" description="BAP29/BAP31 transmembrane" evidence="2">
    <location>
        <begin position="1"/>
        <end position="31"/>
    </location>
</feature>
<keyword evidence="1" id="KW-0472">Membrane</keyword>
<keyword evidence="1" id="KW-1133">Transmembrane helix</keyword>
<organism evidence="3">
    <name type="scientific">Aquarana catesbeiana</name>
    <name type="common">American bullfrog</name>
    <name type="synonym">Rana catesbeiana</name>
    <dbReference type="NCBI Taxonomy" id="8400"/>
    <lineage>
        <taxon>Eukaryota</taxon>
        <taxon>Metazoa</taxon>
        <taxon>Chordata</taxon>
        <taxon>Craniata</taxon>
        <taxon>Vertebrata</taxon>
        <taxon>Euteleostomi</taxon>
        <taxon>Amphibia</taxon>
        <taxon>Batrachia</taxon>
        <taxon>Anura</taxon>
        <taxon>Neobatrachia</taxon>
        <taxon>Ranoidea</taxon>
        <taxon>Ranidae</taxon>
        <taxon>Aquarana</taxon>
    </lineage>
</organism>
<proteinExistence type="evidence at transcript level"/>
<dbReference type="Pfam" id="PF05529">
    <property type="entry name" value="Bap31"/>
    <property type="match status" value="1"/>
</dbReference>
<evidence type="ECO:0000259" key="2">
    <source>
        <dbReference type="Pfam" id="PF05529"/>
    </source>
</evidence>